<evidence type="ECO:0000313" key="12">
    <source>
        <dbReference type="Proteomes" id="UP000637906"/>
    </source>
</evidence>
<dbReference type="EMBL" id="BNGU01000003">
    <property type="protein sequence ID" value="GHM59138.1"/>
    <property type="molecule type" value="Genomic_DNA"/>
</dbReference>
<protein>
    <recommendedName>
        <fullName evidence="8">Porphobilinogen deaminase</fullName>
        <shortName evidence="8">PBG</shortName>
        <ecNumber evidence="8">2.5.1.61</ecNumber>
    </recommendedName>
    <alternativeName>
        <fullName evidence="8">Hydroxymethylbilane synthase</fullName>
        <shortName evidence="8">HMBS</shortName>
    </alternativeName>
    <alternativeName>
        <fullName evidence="8">Pre-uroporphyrinogen synthase</fullName>
    </alternativeName>
</protein>
<keyword evidence="5 8" id="KW-0808">Transferase</keyword>
<comment type="cofactor">
    <cofactor evidence="8">
        <name>dipyrromethane</name>
        <dbReference type="ChEBI" id="CHEBI:60342"/>
    </cofactor>
    <text evidence="8">Binds 1 dipyrromethane group covalently.</text>
</comment>
<reference evidence="11 12" key="1">
    <citation type="journal article" date="2021" name="Microb. Ecol.">
        <title>Candidatus Mesenet longicola: Novel Endosymbionts of Brontispa longissima that Induce Cytoplasmic Incompatibility.</title>
        <authorList>
            <person name="Takano S."/>
            <person name="Gotoh Y."/>
            <person name="Hayashi T."/>
        </authorList>
    </citation>
    <scope>NUCLEOTIDE SEQUENCE [LARGE SCALE GENOMIC DNA]</scope>
    <source>
        <strain evidence="11">L5</strain>
    </source>
</reference>
<dbReference type="PRINTS" id="PR00151">
    <property type="entry name" value="PORPHBDMNASE"/>
</dbReference>
<dbReference type="AlphaFoldDB" id="A0A8J3HRU4"/>
<feature type="modified residue" description="S-(dipyrrolylmethanemethyl)cysteine" evidence="8">
    <location>
        <position position="237"/>
    </location>
</feature>
<comment type="caution">
    <text evidence="11">The sequence shown here is derived from an EMBL/GenBank/DDBJ whole genome shotgun (WGS) entry which is preliminary data.</text>
</comment>
<evidence type="ECO:0000256" key="3">
    <source>
        <dbReference type="ARBA" id="ARBA00005638"/>
    </source>
</evidence>
<comment type="pathway">
    <text evidence="2">Porphyrin-containing compound metabolism; protoporphyrin-IX biosynthesis; coproporphyrinogen-III from 5-aminolevulinate: step 2/4.</text>
</comment>
<dbReference type="InterPro" id="IPR000860">
    <property type="entry name" value="HemC"/>
</dbReference>
<comment type="miscellaneous">
    <text evidence="8">The porphobilinogen subunits are added to the dipyrromethane group.</text>
</comment>
<feature type="domain" description="Porphobilinogen deaminase N-terminal" evidence="9">
    <location>
        <begin position="3"/>
        <end position="208"/>
    </location>
</feature>
<dbReference type="UniPathway" id="UPA00251">
    <property type="reaction ID" value="UER00319"/>
</dbReference>
<evidence type="ECO:0000259" key="10">
    <source>
        <dbReference type="Pfam" id="PF03900"/>
    </source>
</evidence>
<accession>A0A8J3HRU4</accession>
<dbReference type="Gene3D" id="3.40.190.10">
    <property type="entry name" value="Periplasmic binding protein-like II"/>
    <property type="match status" value="2"/>
</dbReference>
<comment type="function">
    <text evidence="1 8">Tetrapolymerization of the monopyrrole PBG into the hydroxymethylbilane pre-uroporphyrinogen in several discrete steps.</text>
</comment>
<dbReference type="PROSITE" id="PS00533">
    <property type="entry name" value="PORPHOBILINOGEN_DEAM"/>
    <property type="match status" value="1"/>
</dbReference>
<dbReference type="PANTHER" id="PTHR11557">
    <property type="entry name" value="PORPHOBILINOGEN DEAMINASE"/>
    <property type="match status" value="1"/>
</dbReference>
<dbReference type="NCBIfam" id="TIGR00212">
    <property type="entry name" value="hemC"/>
    <property type="match status" value="1"/>
</dbReference>
<dbReference type="InterPro" id="IPR036803">
    <property type="entry name" value="Porphobilinogen_deaminase_C_sf"/>
</dbReference>
<dbReference type="GO" id="GO:0006782">
    <property type="term" value="P:protoporphyrinogen IX biosynthetic process"/>
    <property type="evidence" value="ECO:0007669"/>
    <property type="project" value="UniProtKB-UniRule"/>
</dbReference>
<evidence type="ECO:0000259" key="9">
    <source>
        <dbReference type="Pfam" id="PF01379"/>
    </source>
</evidence>
<evidence type="ECO:0000256" key="7">
    <source>
        <dbReference type="ARBA" id="ARBA00048169"/>
    </source>
</evidence>
<dbReference type="Gene3D" id="3.30.160.40">
    <property type="entry name" value="Porphobilinogen deaminase, C-terminal domain"/>
    <property type="match status" value="1"/>
</dbReference>
<dbReference type="EC" id="2.5.1.61" evidence="8"/>
<keyword evidence="6 8" id="KW-0627">Porphyrin biosynthesis</keyword>
<evidence type="ECO:0000256" key="5">
    <source>
        <dbReference type="ARBA" id="ARBA00022679"/>
    </source>
</evidence>
<sequence length="295" mass="32697">MLIKIGTRGSELAVIQAMEAKELLLSYFPNLDIEIVTIKTSGDKNTNIALSSIGGKGLFTLEIENALLSKNIDIAVHSLKDVPAFFAQGLIIPCVLKRYSPYDAFISHKYQNILSLPYDATVATSAIRRKVQLQKLRPDLNIVPIRGNVTTRLKKLELFDGMILAEAGLIRLQKHNVIKKVLPAKEMLPSVGQGAICLQCSAGNTKVIEMLEAINHKATFTQIQAERSFMRTINGSCFTPLAALAEYQSENQLYLRCMLADEQGKNVYFTERLAHVEDAEKMGIDAGLELKAKIY</sequence>
<gene>
    <name evidence="8 11" type="primary">hemC</name>
    <name evidence="11" type="ORF">sL5_01310</name>
</gene>
<dbReference type="Proteomes" id="UP000637906">
    <property type="component" value="Unassembled WGS sequence"/>
</dbReference>
<name>A0A8J3HRU4_9RICK</name>
<proteinExistence type="inferred from homology"/>
<comment type="subunit">
    <text evidence="4 8">Monomer.</text>
</comment>
<dbReference type="SUPFAM" id="SSF54782">
    <property type="entry name" value="Porphobilinogen deaminase (hydroxymethylbilane synthase), C-terminal domain"/>
    <property type="match status" value="1"/>
</dbReference>
<dbReference type="GO" id="GO:0004418">
    <property type="term" value="F:hydroxymethylbilane synthase activity"/>
    <property type="evidence" value="ECO:0007669"/>
    <property type="project" value="UniProtKB-UniRule"/>
</dbReference>
<dbReference type="InterPro" id="IPR022417">
    <property type="entry name" value="Porphobilin_deaminase_N"/>
</dbReference>
<dbReference type="InterPro" id="IPR022418">
    <property type="entry name" value="Porphobilinogen_deaminase_C"/>
</dbReference>
<evidence type="ECO:0000256" key="1">
    <source>
        <dbReference type="ARBA" id="ARBA00002869"/>
    </source>
</evidence>
<keyword evidence="12" id="KW-1185">Reference proteome</keyword>
<dbReference type="Pfam" id="PF01379">
    <property type="entry name" value="Porphobil_deam"/>
    <property type="match status" value="1"/>
</dbReference>
<organism evidence="11 12">
    <name type="scientific">Candidatus Mesenet longicola</name>
    <dbReference type="NCBI Taxonomy" id="1892558"/>
    <lineage>
        <taxon>Bacteria</taxon>
        <taxon>Pseudomonadati</taxon>
        <taxon>Pseudomonadota</taxon>
        <taxon>Alphaproteobacteria</taxon>
        <taxon>Rickettsiales</taxon>
        <taxon>Anaplasmataceae</taxon>
        <taxon>Candidatus Mesenet</taxon>
    </lineage>
</organism>
<dbReference type="GO" id="GO:0005737">
    <property type="term" value="C:cytoplasm"/>
    <property type="evidence" value="ECO:0007669"/>
    <property type="project" value="UniProtKB-UniRule"/>
</dbReference>
<dbReference type="InterPro" id="IPR022419">
    <property type="entry name" value="Porphobilin_deaminase_cofac_BS"/>
</dbReference>
<comment type="similarity">
    <text evidence="3 8">Belongs to the HMBS family.</text>
</comment>
<evidence type="ECO:0000313" key="11">
    <source>
        <dbReference type="EMBL" id="GHM59138.1"/>
    </source>
</evidence>
<dbReference type="PIRSF" id="PIRSF001438">
    <property type="entry name" value="4pyrrol_synth_OHMeBilane_synth"/>
    <property type="match status" value="1"/>
</dbReference>
<feature type="domain" description="Porphobilinogen deaminase C-terminal" evidence="10">
    <location>
        <begin position="221"/>
        <end position="291"/>
    </location>
</feature>
<dbReference type="SUPFAM" id="SSF53850">
    <property type="entry name" value="Periplasmic binding protein-like II"/>
    <property type="match status" value="1"/>
</dbReference>
<dbReference type="HAMAP" id="MF_00260">
    <property type="entry name" value="Porphobil_deam"/>
    <property type="match status" value="1"/>
</dbReference>
<dbReference type="Pfam" id="PF03900">
    <property type="entry name" value="Porphobil_deamC"/>
    <property type="match status" value="1"/>
</dbReference>
<evidence type="ECO:0000256" key="8">
    <source>
        <dbReference type="HAMAP-Rule" id="MF_00260"/>
    </source>
</evidence>
<evidence type="ECO:0000256" key="6">
    <source>
        <dbReference type="ARBA" id="ARBA00023244"/>
    </source>
</evidence>
<comment type="catalytic activity">
    <reaction evidence="7 8">
        <text>4 porphobilinogen + H2O = hydroxymethylbilane + 4 NH4(+)</text>
        <dbReference type="Rhea" id="RHEA:13185"/>
        <dbReference type="ChEBI" id="CHEBI:15377"/>
        <dbReference type="ChEBI" id="CHEBI:28938"/>
        <dbReference type="ChEBI" id="CHEBI:57845"/>
        <dbReference type="ChEBI" id="CHEBI:58126"/>
        <dbReference type="EC" id="2.5.1.61"/>
    </reaction>
</comment>
<dbReference type="PANTHER" id="PTHR11557:SF0">
    <property type="entry name" value="PORPHOBILINOGEN DEAMINASE"/>
    <property type="match status" value="1"/>
</dbReference>
<dbReference type="FunFam" id="3.40.190.10:FF:000005">
    <property type="entry name" value="Porphobilinogen deaminase"/>
    <property type="match status" value="1"/>
</dbReference>
<evidence type="ECO:0000256" key="4">
    <source>
        <dbReference type="ARBA" id="ARBA00011245"/>
    </source>
</evidence>
<evidence type="ECO:0000256" key="2">
    <source>
        <dbReference type="ARBA" id="ARBA00004735"/>
    </source>
</evidence>